<sequence>MEFAYPLAVGTVSRHRRGQQNLMTCGGEVSHRINFRLSLVNA</sequence>
<name>A0ABV3RL14_9RHOB</name>
<organism evidence="1 2">
    <name type="scientific">Sulfitobacter sediminis</name>
    <dbReference type="NCBI Taxonomy" id="3234186"/>
    <lineage>
        <taxon>Bacteria</taxon>
        <taxon>Pseudomonadati</taxon>
        <taxon>Pseudomonadota</taxon>
        <taxon>Alphaproteobacteria</taxon>
        <taxon>Rhodobacterales</taxon>
        <taxon>Roseobacteraceae</taxon>
        <taxon>Sulfitobacter</taxon>
    </lineage>
</organism>
<protein>
    <recommendedName>
        <fullName evidence="3">Transposase</fullName>
    </recommendedName>
</protein>
<proteinExistence type="predicted"/>
<dbReference type="Proteomes" id="UP001556098">
    <property type="component" value="Unassembled WGS sequence"/>
</dbReference>
<evidence type="ECO:0000313" key="1">
    <source>
        <dbReference type="EMBL" id="MEW9919655.1"/>
    </source>
</evidence>
<accession>A0ABV3RL14</accession>
<gene>
    <name evidence="1" type="ORF">AB2B41_08575</name>
</gene>
<dbReference type="EMBL" id="JBFNXX010000005">
    <property type="protein sequence ID" value="MEW9919655.1"/>
    <property type="molecule type" value="Genomic_DNA"/>
</dbReference>
<dbReference type="RefSeq" id="WP_367877360.1">
    <property type="nucleotide sequence ID" value="NZ_JBFNXX010000005.1"/>
</dbReference>
<evidence type="ECO:0000313" key="2">
    <source>
        <dbReference type="Proteomes" id="UP001556098"/>
    </source>
</evidence>
<comment type="caution">
    <text evidence="1">The sequence shown here is derived from an EMBL/GenBank/DDBJ whole genome shotgun (WGS) entry which is preliminary data.</text>
</comment>
<evidence type="ECO:0008006" key="3">
    <source>
        <dbReference type="Google" id="ProtNLM"/>
    </source>
</evidence>
<reference evidence="1 2" key="1">
    <citation type="submission" date="2024-07" db="EMBL/GenBank/DDBJ databases">
        <title>Marimonas sp.nov., isolated from tidal-flat sediment.</title>
        <authorList>
            <person name="Jayan J.N."/>
            <person name="Lee S.S."/>
        </authorList>
    </citation>
    <scope>NUCLEOTIDE SEQUENCE [LARGE SCALE GENOMIC DNA]</scope>
    <source>
        <strain evidence="1 2">MJW-29</strain>
    </source>
</reference>
<keyword evidence="2" id="KW-1185">Reference proteome</keyword>